<dbReference type="GO" id="GO:0005576">
    <property type="term" value="C:extracellular region"/>
    <property type="evidence" value="ECO:0007669"/>
    <property type="project" value="UniProtKB-SubCell"/>
</dbReference>
<keyword evidence="4" id="KW-1185">Reference proteome</keyword>
<evidence type="ECO:0008006" key="5">
    <source>
        <dbReference type="Google" id="ProtNLM"/>
    </source>
</evidence>
<dbReference type="EMBL" id="JOJR01002898">
    <property type="protein sequence ID" value="RCN28200.1"/>
    <property type="molecule type" value="Genomic_DNA"/>
</dbReference>
<dbReference type="GO" id="GO:0008191">
    <property type="term" value="F:metalloendopeptidase inhibitor activity"/>
    <property type="evidence" value="ECO:0007669"/>
    <property type="project" value="InterPro"/>
</dbReference>
<comment type="caution">
    <text evidence="3">The sequence shown here is derived from an EMBL/GenBank/DDBJ whole genome shotgun (WGS) entry which is preliminary data.</text>
</comment>
<proteinExistence type="predicted"/>
<dbReference type="OrthoDB" id="6041373at2759"/>
<dbReference type="Gene3D" id="2.40.50.120">
    <property type="match status" value="1"/>
</dbReference>
<dbReference type="InterPro" id="IPR008993">
    <property type="entry name" value="TIMP-like_OB-fold"/>
</dbReference>
<evidence type="ECO:0000313" key="4">
    <source>
        <dbReference type="Proteomes" id="UP000252519"/>
    </source>
</evidence>
<accession>A0A368FBA7</accession>
<keyword evidence="2" id="KW-0964">Secreted</keyword>
<reference evidence="3 4" key="1">
    <citation type="submission" date="2014-10" db="EMBL/GenBank/DDBJ databases">
        <title>Draft genome of the hookworm Ancylostoma caninum.</title>
        <authorList>
            <person name="Mitreva M."/>
        </authorList>
    </citation>
    <scope>NUCLEOTIDE SEQUENCE [LARGE SCALE GENOMIC DNA]</scope>
    <source>
        <strain evidence="3 4">Baltimore</strain>
    </source>
</reference>
<dbReference type="InterPro" id="IPR001820">
    <property type="entry name" value="TIMP"/>
</dbReference>
<sequence length="96" mass="10887">MDAENDTKPTTNGWFYHIHHARTWKGPIVATSILSTPNSECGITSLLQGWEYFVTGKKGKDGEITFTTCDFVMPSDQLTPEEHVLLLELMYHPEKC</sequence>
<dbReference type="SUPFAM" id="SSF50242">
    <property type="entry name" value="TIMP-like"/>
    <property type="match status" value="1"/>
</dbReference>
<gene>
    <name evidence="3" type="ORF">ANCCAN_26061</name>
</gene>
<feature type="non-terminal residue" evidence="3">
    <location>
        <position position="96"/>
    </location>
</feature>
<evidence type="ECO:0000256" key="1">
    <source>
        <dbReference type="ARBA" id="ARBA00004613"/>
    </source>
</evidence>
<name>A0A368FBA7_ANCCA</name>
<protein>
    <recommendedName>
        <fullName evidence="5">NTR domain-containing protein</fullName>
    </recommendedName>
</protein>
<dbReference type="Pfam" id="PF00965">
    <property type="entry name" value="TIMP"/>
    <property type="match status" value="1"/>
</dbReference>
<dbReference type="AlphaFoldDB" id="A0A368FBA7"/>
<evidence type="ECO:0000256" key="2">
    <source>
        <dbReference type="ARBA" id="ARBA00022525"/>
    </source>
</evidence>
<comment type="subcellular location">
    <subcellularLocation>
        <location evidence="1">Secreted</location>
    </subcellularLocation>
</comment>
<evidence type="ECO:0000313" key="3">
    <source>
        <dbReference type="EMBL" id="RCN28200.1"/>
    </source>
</evidence>
<dbReference type="Proteomes" id="UP000252519">
    <property type="component" value="Unassembled WGS sequence"/>
</dbReference>
<organism evidence="3 4">
    <name type="scientific">Ancylostoma caninum</name>
    <name type="common">Dog hookworm</name>
    <dbReference type="NCBI Taxonomy" id="29170"/>
    <lineage>
        <taxon>Eukaryota</taxon>
        <taxon>Metazoa</taxon>
        <taxon>Ecdysozoa</taxon>
        <taxon>Nematoda</taxon>
        <taxon>Chromadorea</taxon>
        <taxon>Rhabditida</taxon>
        <taxon>Rhabditina</taxon>
        <taxon>Rhabditomorpha</taxon>
        <taxon>Strongyloidea</taxon>
        <taxon>Ancylostomatidae</taxon>
        <taxon>Ancylostomatinae</taxon>
        <taxon>Ancylostoma</taxon>
    </lineage>
</organism>